<evidence type="ECO:0000256" key="2">
    <source>
        <dbReference type="ARBA" id="ARBA00022527"/>
    </source>
</evidence>
<evidence type="ECO:0008006" key="21">
    <source>
        <dbReference type="Google" id="ProtNLM"/>
    </source>
</evidence>
<dbReference type="FunFam" id="3.30.200.20:FF:000043">
    <property type="entry name" value="Wall-associated receptor kinase 2"/>
    <property type="match status" value="1"/>
</dbReference>
<keyword evidence="8" id="KW-0418">Kinase</keyword>
<dbReference type="PROSITE" id="PS00107">
    <property type="entry name" value="PROTEIN_KINASE_ATP"/>
    <property type="match status" value="1"/>
</dbReference>
<accession>A0A9R1G5C6</accession>
<dbReference type="CDD" id="cd00054">
    <property type="entry name" value="EGF_CA"/>
    <property type="match status" value="1"/>
</dbReference>
<dbReference type="InterPro" id="IPR020635">
    <property type="entry name" value="Tyr_kinase_cat_dom"/>
</dbReference>
<dbReference type="Pfam" id="PF07714">
    <property type="entry name" value="PK_Tyr_Ser-Thr"/>
    <property type="match status" value="1"/>
</dbReference>
<dbReference type="Pfam" id="PF07645">
    <property type="entry name" value="EGF_CA"/>
    <property type="match status" value="1"/>
</dbReference>
<evidence type="ECO:0000259" key="18">
    <source>
        <dbReference type="PROSITE" id="PS50011"/>
    </source>
</evidence>
<dbReference type="AlphaFoldDB" id="A0A9R1G5C6"/>
<dbReference type="GO" id="GO:0030247">
    <property type="term" value="F:polysaccharide binding"/>
    <property type="evidence" value="ECO:0007669"/>
    <property type="project" value="InterPro"/>
</dbReference>
<dbReference type="GO" id="GO:0004674">
    <property type="term" value="F:protein serine/threonine kinase activity"/>
    <property type="evidence" value="ECO:0007669"/>
    <property type="project" value="UniProtKB-KW"/>
</dbReference>
<dbReference type="Proteomes" id="UP000815260">
    <property type="component" value="Chromosome 3D"/>
</dbReference>
<evidence type="ECO:0000256" key="9">
    <source>
        <dbReference type="ARBA" id="ARBA00022840"/>
    </source>
</evidence>
<dbReference type="InterPro" id="IPR000719">
    <property type="entry name" value="Prot_kinase_dom"/>
</dbReference>
<dbReference type="EMBL" id="CM022219">
    <property type="protein sequence ID" value="KAF7040448.1"/>
    <property type="molecule type" value="Genomic_DNA"/>
</dbReference>
<evidence type="ECO:0000256" key="3">
    <source>
        <dbReference type="ARBA" id="ARBA00022536"/>
    </source>
</evidence>
<dbReference type="SUPFAM" id="SSF57196">
    <property type="entry name" value="EGF/Laminin"/>
    <property type="match status" value="1"/>
</dbReference>
<dbReference type="PROSITE" id="PS00010">
    <property type="entry name" value="ASX_HYDROXYL"/>
    <property type="match status" value="1"/>
</dbReference>
<evidence type="ECO:0000256" key="15">
    <source>
        <dbReference type="PROSITE-ProRule" id="PRU10141"/>
    </source>
</evidence>
<protein>
    <recommendedName>
        <fullName evidence="21">Protein kinase domain-containing protein</fullName>
    </recommendedName>
</protein>
<dbReference type="InterPro" id="IPR049883">
    <property type="entry name" value="NOTCH1_EGF-like"/>
</dbReference>
<evidence type="ECO:0000256" key="17">
    <source>
        <dbReference type="SAM" id="SignalP"/>
    </source>
</evidence>
<evidence type="ECO:0000256" key="5">
    <source>
        <dbReference type="ARBA" id="ARBA00022692"/>
    </source>
</evidence>
<comment type="subcellular location">
    <subcellularLocation>
        <location evidence="1">Membrane</location>
        <topology evidence="1">Single-pass type I membrane protein</topology>
    </subcellularLocation>
</comment>
<keyword evidence="6 17" id="KW-0732">Signal</keyword>
<dbReference type="InterPro" id="IPR000742">
    <property type="entry name" value="EGF"/>
</dbReference>
<dbReference type="Gene3D" id="1.10.510.10">
    <property type="entry name" value="Transferase(Phosphotransferase) domain 1"/>
    <property type="match status" value="1"/>
</dbReference>
<dbReference type="InterPro" id="IPR000152">
    <property type="entry name" value="EGF-type_Asp/Asn_hydroxyl_site"/>
</dbReference>
<dbReference type="InterPro" id="IPR017441">
    <property type="entry name" value="Protein_kinase_ATP_BS"/>
</dbReference>
<evidence type="ECO:0000256" key="12">
    <source>
        <dbReference type="ARBA" id="ARBA00023157"/>
    </source>
</evidence>
<proteinExistence type="predicted"/>
<keyword evidence="3 14" id="KW-0245">EGF-like domain</keyword>
<evidence type="ECO:0000256" key="6">
    <source>
        <dbReference type="ARBA" id="ARBA00022729"/>
    </source>
</evidence>
<dbReference type="SUPFAM" id="SSF56112">
    <property type="entry name" value="Protein kinase-like (PK-like)"/>
    <property type="match status" value="1"/>
</dbReference>
<organism evidence="20">
    <name type="scientific">Triticum aestivum</name>
    <name type="common">Wheat</name>
    <dbReference type="NCBI Taxonomy" id="4565"/>
    <lineage>
        <taxon>Eukaryota</taxon>
        <taxon>Viridiplantae</taxon>
        <taxon>Streptophyta</taxon>
        <taxon>Embryophyta</taxon>
        <taxon>Tracheophyta</taxon>
        <taxon>Spermatophyta</taxon>
        <taxon>Magnoliopsida</taxon>
        <taxon>Liliopsida</taxon>
        <taxon>Poales</taxon>
        <taxon>Poaceae</taxon>
        <taxon>BOP clade</taxon>
        <taxon>Pooideae</taxon>
        <taxon>Triticodae</taxon>
        <taxon>Triticeae</taxon>
        <taxon>Triticinae</taxon>
        <taxon>Triticum</taxon>
    </lineage>
</organism>
<feature type="chain" id="PRO_5040188537" description="Protein kinase domain-containing protein" evidence="17">
    <location>
        <begin position="24"/>
        <end position="558"/>
    </location>
</feature>
<dbReference type="GO" id="GO:0005524">
    <property type="term" value="F:ATP binding"/>
    <property type="evidence" value="ECO:0007669"/>
    <property type="project" value="UniProtKB-UniRule"/>
</dbReference>
<gene>
    <name evidence="20" type="ORF">CFC21_050353</name>
</gene>
<dbReference type="PANTHER" id="PTHR27005">
    <property type="entry name" value="WALL-ASSOCIATED RECEPTOR KINASE-LIKE 21"/>
    <property type="match status" value="1"/>
</dbReference>
<dbReference type="InterPro" id="IPR018097">
    <property type="entry name" value="EGF_Ca-bd_CS"/>
</dbReference>
<reference evidence="20" key="1">
    <citation type="journal article" date="2017" name="Gigascience">
        <title>The first near-complete assembly of the hexaploid bread wheat genome, Triticum aestivum.</title>
        <authorList>
            <person name="Zimin A.V."/>
            <person name="Puiu D."/>
            <person name="Hall R."/>
            <person name="Kingan S."/>
            <person name="Clavijo B.J."/>
            <person name="Salzberg S.L."/>
        </authorList>
    </citation>
    <scope>NUCLEOTIDE SEQUENCE</scope>
    <source>
        <tissue evidence="20">Leaf</tissue>
    </source>
</reference>
<keyword evidence="2" id="KW-0723">Serine/threonine-protein kinase</keyword>
<feature type="binding site" evidence="15">
    <location>
        <position position="471"/>
    </location>
    <ligand>
        <name>ATP</name>
        <dbReference type="ChEBI" id="CHEBI:30616"/>
    </ligand>
</feature>
<keyword evidence="11 16" id="KW-0472">Membrane</keyword>
<dbReference type="PROSITE" id="PS50026">
    <property type="entry name" value="EGF_3"/>
    <property type="match status" value="1"/>
</dbReference>
<dbReference type="Gene3D" id="2.10.25.10">
    <property type="entry name" value="Laminin"/>
    <property type="match status" value="1"/>
</dbReference>
<evidence type="ECO:0000256" key="10">
    <source>
        <dbReference type="ARBA" id="ARBA00022989"/>
    </source>
</evidence>
<dbReference type="InterPro" id="IPR011009">
    <property type="entry name" value="Kinase-like_dom_sf"/>
</dbReference>
<evidence type="ECO:0000256" key="7">
    <source>
        <dbReference type="ARBA" id="ARBA00022741"/>
    </source>
</evidence>
<dbReference type="PANTHER" id="PTHR27005:SF169">
    <property type="entry name" value="PROTEIN KINASE DOMAIN-CONTAINING PROTEIN"/>
    <property type="match status" value="1"/>
</dbReference>
<comment type="caution">
    <text evidence="20">The sequence shown here is derived from an EMBL/GenBank/DDBJ whole genome shotgun (WGS) entry which is preliminary data.</text>
</comment>
<feature type="signal peptide" evidence="17">
    <location>
        <begin position="1"/>
        <end position="23"/>
    </location>
</feature>
<dbReference type="PROSITE" id="PS01187">
    <property type="entry name" value="EGF_CA"/>
    <property type="match status" value="1"/>
</dbReference>
<evidence type="ECO:0000256" key="11">
    <source>
        <dbReference type="ARBA" id="ARBA00023136"/>
    </source>
</evidence>
<comment type="caution">
    <text evidence="14">Lacks conserved residue(s) required for the propagation of feature annotation.</text>
</comment>
<dbReference type="GO" id="GO:0005509">
    <property type="term" value="F:calcium ion binding"/>
    <property type="evidence" value="ECO:0007669"/>
    <property type="project" value="InterPro"/>
</dbReference>
<keyword evidence="4" id="KW-0808">Transferase</keyword>
<dbReference type="OrthoDB" id="4062651at2759"/>
<dbReference type="InterPro" id="IPR025287">
    <property type="entry name" value="WAK_GUB"/>
</dbReference>
<dbReference type="SMART" id="SM00181">
    <property type="entry name" value="EGF"/>
    <property type="match status" value="2"/>
</dbReference>
<name>A0A9R1G5C6_WHEAT</name>
<evidence type="ECO:0000256" key="13">
    <source>
        <dbReference type="ARBA" id="ARBA00023180"/>
    </source>
</evidence>
<keyword evidence="7 15" id="KW-0547">Nucleotide-binding</keyword>
<dbReference type="InterPro" id="IPR045274">
    <property type="entry name" value="WAK-like"/>
</dbReference>
<dbReference type="PROSITE" id="PS50011">
    <property type="entry name" value="PROTEIN_KINASE_DOM"/>
    <property type="match status" value="1"/>
</dbReference>
<dbReference type="Pfam" id="PF13947">
    <property type="entry name" value="GUB_WAK_bind"/>
    <property type="match status" value="1"/>
</dbReference>
<dbReference type="GO" id="GO:0016020">
    <property type="term" value="C:membrane"/>
    <property type="evidence" value="ECO:0007669"/>
    <property type="project" value="UniProtKB-SubCell"/>
</dbReference>
<evidence type="ECO:0000256" key="4">
    <source>
        <dbReference type="ARBA" id="ARBA00022679"/>
    </source>
</evidence>
<evidence type="ECO:0000256" key="14">
    <source>
        <dbReference type="PROSITE-ProRule" id="PRU00076"/>
    </source>
</evidence>
<keyword evidence="5 16" id="KW-0812">Transmembrane</keyword>
<dbReference type="GO" id="GO:0007166">
    <property type="term" value="P:cell surface receptor signaling pathway"/>
    <property type="evidence" value="ECO:0007669"/>
    <property type="project" value="InterPro"/>
</dbReference>
<dbReference type="InterPro" id="IPR001881">
    <property type="entry name" value="EGF-like_Ca-bd_dom"/>
</dbReference>
<feature type="domain" description="EGF-like" evidence="19">
    <location>
        <begin position="315"/>
        <end position="357"/>
    </location>
</feature>
<dbReference type="FunFam" id="2.10.25.10:FF:000355">
    <property type="entry name" value="Wall-associated receptor kinase 3"/>
    <property type="match status" value="1"/>
</dbReference>
<dbReference type="SMART" id="SM00219">
    <property type="entry name" value="TyrKc"/>
    <property type="match status" value="1"/>
</dbReference>
<dbReference type="GO" id="GO:0004713">
    <property type="term" value="F:protein tyrosine kinase activity"/>
    <property type="evidence" value="ECO:0007669"/>
    <property type="project" value="InterPro"/>
</dbReference>
<dbReference type="SMART" id="SM00179">
    <property type="entry name" value="EGF_CA"/>
    <property type="match status" value="1"/>
</dbReference>
<keyword evidence="13" id="KW-0325">Glycoprotein</keyword>
<feature type="non-terminal residue" evidence="20">
    <location>
        <position position="558"/>
    </location>
</feature>
<feature type="transmembrane region" description="Helical" evidence="16">
    <location>
        <begin position="369"/>
        <end position="391"/>
    </location>
</feature>
<feature type="domain" description="Protein kinase" evidence="18">
    <location>
        <begin position="442"/>
        <end position="558"/>
    </location>
</feature>
<evidence type="ECO:0000256" key="1">
    <source>
        <dbReference type="ARBA" id="ARBA00004479"/>
    </source>
</evidence>
<evidence type="ECO:0000256" key="8">
    <source>
        <dbReference type="ARBA" id="ARBA00022777"/>
    </source>
</evidence>
<feature type="non-terminal residue" evidence="20">
    <location>
        <position position="1"/>
    </location>
</feature>
<evidence type="ECO:0000313" key="20">
    <source>
        <dbReference type="EMBL" id="KAF7040448.1"/>
    </source>
</evidence>
<dbReference type="InterPro" id="IPR001245">
    <property type="entry name" value="Ser-Thr/Tyr_kinase_cat_dom"/>
</dbReference>
<reference evidence="20" key="2">
    <citation type="submission" date="2020-03" db="EMBL/GenBank/DDBJ databases">
        <title>The second near-complete assembly of the hexaploid bread wheat (Triticum aestivum) genome.</title>
        <authorList>
            <person name="Zimin A.V."/>
            <person name="Puiu D."/>
            <person name="Shumante A."/>
            <person name="Alonge M."/>
            <person name="Salzberg S.L."/>
        </authorList>
    </citation>
    <scope>NUCLEOTIDE SEQUENCE</scope>
    <source>
        <tissue evidence="20">Leaf</tissue>
    </source>
</reference>
<sequence>ASTAAARLHILQLLATMLVLVSANIALPNCTSRCGNISIPYPFGLSAGCHREGFELTCNETYHPPKLFMNSSGVEVLEISSQDSTLYIDSGILTLAGDEGPDGFIRMNWSVPLNDSLYRTAGNTMIVLGCGITFRVQWPSAQSWPYLGEESPSSSCPLKCMPPHPVIATDGICLHDNGCCTTGTRYDSNRFLITYSVYEENLPLLNSSVALVEWEWLSKKKNVMILQKAASSDTSLGASKGVLHPIPGVPIRTAISWVFSNLSCAEASNSSDFGCLSDNSKCLLYLTPNDAIGGHTCQCWHGYQGNPYVQHGCQDIDECASQGEYPCFGRCINMIGSYTCTCPHGTTGNPRKKNGCSSTRSAKAKFPGFAPALGIGSGLGTLLIILSALIARRKLLVWKARKSREFFFKKNRGLLLQRLVDKDIAERMLFSLQELEKATNKFDEARKLGGGGHGTVYKGILSDKHVVAIKKSKVVIQRETDDFINEVAILSQVNHRNVVKLFGCCLETEVPLLVYEFISNGTLSDHLHAGTPLSMPWKDRLRIAIETSRCLAYLHSAA</sequence>
<keyword evidence="10 16" id="KW-1133">Transmembrane helix</keyword>
<evidence type="ECO:0000259" key="19">
    <source>
        <dbReference type="PROSITE" id="PS50026"/>
    </source>
</evidence>
<keyword evidence="12" id="KW-1015">Disulfide bond</keyword>
<evidence type="ECO:0000256" key="16">
    <source>
        <dbReference type="SAM" id="Phobius"/>
    </source>
</evidence>
<keyword evidence="9 15" id="KW-0067">ATP-binding</keyword>